<dbReference type="STRING" id="1009370.ALO_05008"/>
<feature type="transmembrane region" description="Helical" evidence="1">
    <location>
        <begin position="345"/>
        <end position="365"/>
    </location>
</feature>
<feature type="transmembrane region" description="Helical" evidence="1">
    <location>
        <begin position="35"/>
        <end position="52"/>
    </location>
</feature>
<keyword evidence="1" id="KW-0812">Transmembrane</keyword>
<gene>
    <name evidence="3" type="ORF">ALO_05008</name>
</gene>
<dbReference type="Pfam" id="PF16980">
    <property type="entry name" value="CitMHS_2"/>
    <property type="match status" value="1"/>
</dbReference>
<keyword evidence="1" id="KW-0472">Membrane</keyword>
<dbReference type="InterPro" id="IPR031566">
    <property type="entry name" value="CitMHS_2"/>
</dbReference>
<protein>
    <recommendedName>
        <fullName evidence="5">Sodium:proton antiporter</fullName>
    </recommendedName>
</protein>
<name>F7NG15_9FIRM</name>
<accession>F7NG15</accession>
<evidence type="ECO:0000256" key="1">
    <source>
        <dbReference type="SAM" id="Phobius"/>
    </source>
</evidence>
<keyword evidence="2" id="KW-0732">Signal</keyword>
<dbReference type="Proteomes" id="UP000003240">
    <property type="component" value="Unassembled WGS sequence"/>
</dbReference>
<keyword evidence="1" id="KW-1133">Transmembrane helix</keyword>
<keyword evidence="4" id="KW-1185">Reference proteome</keyword>
<feature type="transmembrane region" description="Helical" evidence="1">
    <location>
        <begin position="259"/>
        <end position="282"/>
    </location>
</feature>
<feature type="transmembrane region" description="Helical" evidence="1">
    <location>
        <begin position="206"/>
        <end position="224"/>
    </location>
</feature>
<dbReference type="EMBL" id="AFGF01000040">
    <property type="protein sequence ID" value="EGO64933.1"/>
    <property type="molecule type" value="Genomic_DNA"/>
</dbReference>
<feature type="transmembrane region" description="Helical" evidence="1">
    <location>
        <begin position="460"/>
        <end position="483"/>
    </location>
</feature>
<evidence type="ECO:0000256" key="2">
    <source>
        <dbReference type="SAM" id="SignalP"/>
    </source>
</evidence>
<feature type="transmembrane region" description="Helical" evidence="1">
    <location>
        <begin position="64"/>
        <end position="82"/>
    </location>
</feature>
<evidence type="ECO:0000313" key="3">
    <source>
        <dbReference type="EMBL" id="EGO64933.1"/>
    </source>
</evidence>
<feature type="transmembrane region" description="Helical" evidence="1">
    <location>
        <begin position="303"/>
        <end position="325"/>
    </location>
</feature>
<feature type="chain" id="PRO_5003359376" description="Sodium:proton antiporter" evidence="2">
    <location>
        <begin position="20"/>
        <end position="484"/>
    </location>
</feature>
<dbReference type="AlphaFoldDB" id="F7NG15"/>
<feature type="transmembrane region" description="Helical" evidence="1">
    <location>
        <begin position="167"/>
        <end position="185"/>
    </location>
</feature>
<organism evidence="3 4">
    <name type="scientific">Acetonema longum DSM 6540</name>
    <dbReference type="NCBI Taxonomy" id="1009370"/>
    <lineage>
        <taxon>Bacteria</taxon>
        <taxon>Bacillati</taxon>
        <taxon>Bacillota</taxon>
        <taxon>Negativicutes</taxon>
        <taxon>Acetonemataceae</taxon>
        <taxon>Acetonema</taxon>
    </lineage>
</organism>
<reference evidence="3 4" key="1">
    <citation type="journal article" date="2011" name="EMBO J.">
        <title>Structural diversity of bacterial flagellar motors.</title>
        <authorList>
            <person name="Chen S."/>
            <person name="Beeby M."/>
            <person name="Murphy G.E."/>
            <person name="Leadbetter J.R."/>
            <person name="Hendrixson D.R."/>
            <person name="Briegel A."/>
            <person name="Li Z."/>
            <person name="Shi J."/>
            <person name="Tocheva E.I."/>
            <person name="Muller A."/>
            <person name="Dobro M.J."/>
            <person name="Jensen G.J."/>
        </authorList>
    </citation>
    <scope>NUCLEOTIDE SEQUENCE [LARGE SCALE GENOMIC DNA]</scope>
    <source>
        <strain evidence="3 4">DSM 6540</strain>
    </source>
</reference>
<feature type="transmembrane region" description="Helical" evidence="1">
    <location>
        <begin position="97"/>
        <end position="116"/>
    </location>
</feature>
<feature type="transmembrane region" description="Helical" evidence="1">
    <location>
        <begin position="128"/>
        <end position="155"/>
    </location>
</feature>
<dbReference type="eggNOG" id="COG1055">
    <property type="taxonomic scope" value="Bacteria"/>
</dbReference>
<feature type="signal peptide" evidence="2">
    <location>
        <begin position="1"/>
        <end position="19"/>
    </location>
</feature>
<feature type="transmembrane region" description="Helical" evidence="1">
    <location>
        <begin position="417"/>
        <end position="439"/>
    </location>
</feature>
<evidence type="ECO:0008006" key="5">
    <source>
        <dbReference type="Google" id="ProtNLM"/>
    </source>
</evidence>
<comment type="caution">
    <text evidence="3">The sequence shown here is derived from an EMBL/GenBank/DDBJ whole genome shotgun (WGS) entry which is preliminary data.</text>
</comment>
<evidence type="ECO:0000313" key="4">
    <source>
        <dbReference type="Proteomes" id="UP000003240"/>
    </source>
</evidence>
<dbReference type="RefSeq" id="WP_004093401.1">
    <property type="nucleotide sequence ID" value="NZ_AFGF01000040.1"/>
</dbReference>
<sequence length="484" mass="52432">MLSASFLLAFIALPALSWAAGPEGQSLGHTLPMWSVIPFAGILLSIAIFPLVNAHWWEHNMGKISLMWSLLFFFPFLYGYGVGEAAYNILHVYVVDYIPFIILLGGLFTVSGGIIVRGALTGTPGLNSAILVIGSVLASLIGTTGASMLLIRPLIRANSTRKNKVHTIIFFIFMVSNIGGSLTPIGDPPLFLGFLHGVPFFWTMQLLPMFLLNIGLLLAVYWVLDSYLYKREAAGLNVSLTADENRCNDPVRLGGLINLVFLLGIIVAVILSGVLAKTPLFYDEAAGHVTGIPLMTNNGHTLMLPWINLARDGFIILMAVLSWLLTPMSLRHDNHFGWGPIKEVAVLFAGIFATIIPALAILQARGGELGVTTPAQFFWVAGALSSFLDNAPTYLTFLSLAGGMGHTTGVWTDLGTVAPHVLMAISAGSVFMGANTYIGNAPNFMVRSIAEENEIPMPSFFKYMVWSIGILIPLFIIDTLLFFL</sequence>
<proteinExistence type="predicted"/>